<dbReference type="UniPathway" id="UPA00098">
    <property type="reaction ID" value="UER00361"/>
</dbReference>
<dbReference type="Gene3D" id="3.40.50.720">
    <property type="entry name" value="NAD(P)-binding Rossmann-like Domain"/>
    <property type="match status" value="1"/>
</dbReference>
<dbReference type="SUPFAM" id="SSF48179">
    <property type="entry name" value="6-phosphogluconate dehydrogenase C-terminal domain-like"/>
    <property type="match status" value="1"/>
</dbReference>
<dbReference type="PANTHER" id="PTHR11645:SF49">
    <property type="entry name" value="PYRROLINE-5-CARBOXYLATE REDUCTASE 1"/>
    <property type="match status" value="1"/>
</dbReference>
<evidence type="ECO:0000256" key="6">
    <source>
        <dbReference type="HAMAP-Rule" id="MF_01925"/>
    </source>
</evidence>
<dbReference type="SUPFAM" id="SSF51735">
    <property type="entry name" value="NAD(P)-binding Rossmann-fold domains"/>
    <property type="match status" value="1"/>
</dbReference>
<comment type="catalytic activity">
    <reaction evidence="6">
        <text>L-proline + NAD(+) = (S)-1-pyrroline-5-carboxylate + NADH + 2 H(+)</text>
        <dbReference type="Rhea" id="RHEA:14105"/>
        <dbReference type="ChEBI" id="CHEBI:15378"/>
        <dbReference type="ChEBI" id="CHEBI:17388"/>
        <dbReference type="ChEBI" id="CHEBI:57540"/>
        <dbReference type="ChEBI" id="CHEBI:57945"/>
        <dbReference type="ChEBI" id="CHEBI:60039"/>
        <dbReference type="EC" id="1.5.1.2"/>
    </reaction>
</comment>
<dbReference type="GO" id="GO:0005737">
    <property type="term" value="C:cytoplasm"/>
    <property type="evidence" value="ECO:0007669"/>
    <property type="project" value="UniProtKB-SubCell"/>
</dbReference>
<keyword evidence="3 6" id="KW-0521">NADP</keyword>
<reference evidence="12 13" key="1">
    <citation type="submission" date="2019-11" db="EMBL/GenBank/DDBJ databases">
        <title>Genome sequences of 17 halophilic strains isolated from different environments.</title>
        <authorList>
            <person name="Furrow R.E."/>
        </authorList>
    </citation>
    <scope>NUCLEOTIDE SEQUENCE [LARGE SCALE GENOMIC DNA]</scope>
    <source>
        <strain evidence="12 13">22506_14_FS</strain>
    </source>
</reference>
<dbReference type="RefSeq" id="WP_160918868.1">
    <property type="nucleotide sequence ID" value="NZ_WMEY01000002.1"/>
</dbReference>
<dbReference type="InterPro" id="IPR028939">
    <property type="entry name" value="P5C_Rdtase_cat_N"/>
</dbReference>
<dbReference type="NCBIfam" id="TIGR00112">
    <property type="entry name" value="proC"/>
    <property type="match status" value="1"/>
</dbReference>
<dbReference type="PROSITE" id="PS00521">
    <property type="entry name" value="P5CR"/>
    <property type="match status" value="1"/>
</dbReference>
<comment type="similarity">
    <text evidence="1 6 9">Belongs to the pyrroline-5-carboxylate reductase family.</text>
</comment>
<sequence length="277" mass="30419">MMTRTNIGFIGAGSITEAIVEGIISEKFVDSNQIMLLNRSNSQRLEELKTTYSVHVTQDIQKLLQQNRVIILAMKPTDAPDALGMIQPYIHKNHLIISVLAGITTAYIEEKIHTRIPIVRAMPNTSATIGLSATAISGGAYADKKDLLFTKRLFQTIGSVVPVPEDKMNAVTGLSGSGPAYFYYMVECMEKAAIQNGLDEETARELILQTIHGAAMMLRQTKQPAELLRKKITSPGGTTQAGIATLKEYDYEEALLACITDATNRSQQLGELFQKQN</sequence>
<dbReference type="HAMAP" id="MF_01925">
    <property type="entry name" value="P5C_reductase"/>
    <property type="match status" value="1"/>
</dbReference>
<gene>
    <name evidence="6 12" type="primary">proC</name>
    <name evidence="12" type="ORF">GLW07_07585</name>
</gene>
<dbReference type="FunFam" id="1.10.3730.10:FF:000001">
    <property type="entry name" value="Pyrroline-5-carboxylate reductase"/>
    <property type="match status" value="1"/>
</dbReference>
<keyword evidence="2 6" id="KW-0641">Proline biosynthesis</keyword>
<comment type="function">
    <text evidence="5 6">Catalyzes the reduction of 1-pyrroline-5-carboxylate (PCA) to L-proline.</text>
</comment>
<feature type="binding site" evidence="8">
    <location>
        <begin position="73"/>
        <end position="76"/>
    </location>
    <ligand>
        <name>NADP(+)</name>
        <dbReference type="ChEBI" id="CHEBI:58349"/>
    </ligand>
</feature>
<dbReference type="AlphaFoldDB" id="A0A845EXE8"/>
<keyword evidence="4 6" id="KW-0560">Oxidoreductase</keyword>
<evidence type="ECO:0000256" key="8">
    <source>
        <dbReference type="PIRSR" id="PIRSR000193-1"/>
    </source>
</evidence>
<accession>A0A845EXE8</accession>
<comment type="catalytic activity">
    <reaction evidence="6 9">
        <text>L-proline + NADP(+) = (S)-1-pyrroline-5-carboxylate + NADPH + 2 H(+)</text>
        <dbReference type="Rhea" id="RHEA:14109"/>
        <dbReference type="ChEBI" id="CHEBI:15378"/>
        <dbReference type="ChEBI" id="CHEBI:17388"/>
        <dbReference type="ChEBI" id="CHEBI:57783"/>
        <dbReference type="ChEBI" id="CHEBI:58349"/>
        <dbReference type="ChEBI" id="CHEBI:60039"/>
        <dbReference type="EC" id="1.5.1.2"/>
    </reaction>
</comment>
<proteinExistence type="inferred from homology"/>
<feature type="domain" description="Pyrroline-5-carboxylate reductase dimerisation" evidence="11">
    <location>
        <begin position="165"/>
        <end position="269"/>
    </location>
</feature>
<dbReference type="InterPro" id="IPR036291">
    <property type="entry name" value="NAD(P)-bd_dom_sf"/>
</dbReference>
<dbReference type="PANTHER" id="PTHR11645">
    <property type="entry name" value="PYRROLINE-5-CARBOXYLATE REDUCTASE"/>
    <property type="match status" value="1"/>
</dbReference>
<dbReference type="Gene3D" id="1.10.3730.10">
    <property type="entry name" value="ProC C-terminal domain-like"/>
    <property type="match status" value="1"/>
</dbReference>
<dbReference type="InterPro" id="IPR000304">
    <property type="entry name" value="Pyrroline-COOH_reductase"/>
</dbReference>
<evidence type="ECO:0000256" key="1">
    <source>
        <dbReference type="ARBA" id="ARBA00005525"/>
    </source>
</evidence>
<evidence type="ECO:0000256" key="4">
    <source>
        <dbReference type="ARBA" id="ARBA00023002"/>
    </source>
</evidence>
<comment type="pathway">
    <text evidence="6 9">Amino-acid biosynthesis; L-proline biosynthesis; L-proline from L-glutamate 5-semialdehyde: step 1/1.</text>
</comment>
<protein>
    <recommendedName>
        <fullName evidence="6 7">Pyrroline-5-carboxylate reductase</fullName>
        <shortName evidence="6">P5C reductase</shortName>
        <shortName evidence="6">P5CR</shortName>
        <ecNumber evidence="6 7">1.5.1.2</ecNumber>
    </recommendedName>
    <alternativeName>
        <fullName evidence="6">PCA reductase</fullName>
    </alternativeName>
</protein>
<evidence type="ECO:0000256" key="2">
    <source>
        <dbReference type="ARBA" id="ARBA00022650"/>
    </source>
</evidence>
<dbReference type="PIRSF" id="PIRSF000193">
    <property type="entry name" value="Pyrrol-5-carb_rd"/>
    <property type="match status" value="1"/>
</dbReference>
<keyword evidence="6" id="KW-0963">Cytoplasm</keyword>
<dbReference type="EC" id="1.5.1.2" evidence="6 7"/>
<evidence type="ECO:0000256" key="5">
    <source>
        <dbReference type="ARBA" id="ARBA00058118"/>
    </source>
</evidence>
<comment type="caution">
    <text evidence="12">The sequence shown here is derived from an EMBL/GenBank/DDBJ whole genome shotgun (WGS) entry which is preliminary data.</text>
</comment>
<evidence type="ECO:0000313" key="13">
    <source>
        <dbReference type="Proteomes" id="UP000447833"/>
    </source>
</evidence>
<organism evidence="12 13">
    <name type="scientific">Guptibacillus hwajinpoensis</name>
    <dbReference type="NCBI Taxonomy" id="208199"/>
    <lineage>
        <taxon>Bacteria</taxon>
        <taxon>Bacillati</taxon>
        <taxon>Bacillota</taxon>
        <taxon>Bacilli</taxon>
        <taxon>Bacillales</taxon>
        <taxon>Guptibacillaceae</taxon>
        <taxon>Guptibacillus</taxon>
    </lineage>
</organism>
<dbReference type="Proteomes" id="UP000447833">
    <property type="component" value="Unassembled WGS sequence"/>
</dbReference>
<evidence type="ECO:0000259" key="10">
    <source>
        <dbReference type="Pfam" id="PF03807"/>
    </source>
</evidence>
<evidence type="ECO:0000256" key="9">
    <source>
        <dbReference type="RuleBase" id="RU003903"/>
    </source>
</evidence>
<name>A0A845EXE8_9BACL</name>
<dbReference type="InterPro" id="IPR029036">
    <property type="entry name" value="P5CR_dimer"/>
</dbReference>
<dbReference type="InterPro" id="IPR008927">
    <property type="entry name" value="6-PGluconate_DH-like_C_sf"/>
</dbReference>
<evidence type="ECO:0000259" key="11">
    <source>
        <dbReference type="Pfam" id="PF14748"/>
    </source>
</evidence>
<evidence type="ECO:0000256" key="3">
    <source>
        <dbReference type="ARBA" id="ARBA00022857"/>
    </source>
</evidence>
<dbReference type="GO" id="GO:0055129">
    <property type="term" value="P:L-proline biosynthetic process"/>
    <property type="evidence" value="ECO:0007669"/>
    <property type="project" value="UniProtKB-UniRule"/>
</dbReference>
<dbReference type="GO" id="GO:0004735">
    <property type="term" value="F:pyrroline-5-carboxylate reductase activity"/>
    <property type="evidence" value="ECO:0007669"/>
    <property type="project" value="UniProtKB-UniRule"/>
</dbReference>
<feature type="domain" description="Pyrroline-5-carboxylate reductase catalytic N-terminal" evidence="10">
    <location>
        <begin position="7"/>
        <end position="102"/>
    </location>
</feature>
<dbReference type="Pfam" id="PF03807">
    <property type="entry name" value="F420_oxidored"/>
    <property type="match status" value="1"/>
</dbReference>
<keyword evidence="6 9" id="KW-0028">Amino-acid biosynthesis</keyword>
<dbReference type="InterPro" id="IPR053790">
    <property type="entry name" value="P5CR-like_CS"/>
</dbReference>
<evidence type="ECO:0000256" key="7">
    <source>
        <dbReference type="NCBIfam" id="TIGR00112"/>
    </source>
</evidence>
<evidence type="ECO:0000313" key="12">
    <source>
        <dbReference type="EMBL" id="MYL63215.1"/>
    </source>
</evidence>
<comment type="subcellular location">
    <subcellularLocation>
        <location evidence="6">Cytoplasm</location>
    </subcellularLocation>
</comment>
<dbReference type="EMBL" id="WMEY01000002">
    <property type="protein sequence ID" value="MYL63215.1"/>
    <property type="molecule type" value="Genomic_DNA"/>
</dbReference>
<dbReference type="Pfam" id="PF14748">
    <property type="entry name" value="P5CR_dimer"/>
    <property type="match status" value="1"/>
</dbReference>